<dbReference type="InterPro" id="IPR011330">
    <property type="entry name" value="Glyco_hydro/deAcase_b/a-brl"/>
</dbReference>
<dbReference type="Pfam" id="PF01522">
    <property type="entry name" value="Polysacc_deac_1"/>
    <property type="match status" value="1"/>
</dbReference>
<reference evidence="2" key="1">
    <citation type="submission" date="2020-10" db="EMBL/GenBank/DDBJ databases">
        <authorList>
            <person name="Gilroy R."/>
        </authorList>
    </citation>
    <scope>NUCLEOTIDE SEQUENCE</scope>
    <source>
        <strain evidence="2">CHK197-8231</strain>
    </source>
</reference>
<sequence length="468" mass="51984">MKKKGLLLFGFFCLILVAIMTGVIAGYREIHFSVDGKTVLNVDVGSKYNAPEVNACYGNFFHCKALKVDKIGDVDTNRIGTYHVFYQVKKDGKTKKLAIKVVVEDRKKPELVVEGEKLQVCPNGKLKQYQYRAIDQYDGDLTSKVKIEEKEGNLVFSVRDSSGNETLKKVPYEKVDQVPPSLTYKGNPTMSLLVGSTYRDPGMNAMDDCDGDLTPNIVVSGNVNTKVPGTYKVIYTATDQSGNQTSAARTVKVYKKNVTTIPGKKTIYLTFDDGPGPHTARLLDILAKYNVKATFFVTGVNPAYDPMITRAYREGHSIGLHTYTHRYQTIYASKEAYYQDLNLISNKVKNLTGVETKLIRFPGGSSNTVSNRVPGLMTYLARDVEARGYKYFDWNITSGDAGETTSTQVVANNVIRNLRNDYSIVLQHDSQGFSVNAVETIIQYGLSHGYTFAPLTMSSPTAHHKINN</sequence>
<dbReference type="InterPro" id="IPR002509">
    <property type="entry name" value="NODB_dom"/>
</dbReference>
<accession>A0A9D1L465</accession>
<name>A0A9D1L465_9BACT</name>
<dbReference type="EMBL" id="DVML01000025">
    <property type="protein sequence ID" value="HIU22747.1"/>
    <property type="molecule type" value="Genomic_DNA"/>
</dbReference>
<dbReference type="Gene3D" id="2.60.40.10">
    <property type="entry name" value="Immunoglobulins"/>
    <property type="match status" value="1"/>
</dbReference>
<gene>
    <name evidence="2" type="ORF">IAD49_04110</name>
</gene>
<dbReference type="PANTHER" id="PTHR10587">
    <property type="entry name" value="GLYCOSYL TRANSFERASE-RELATED"/>
    <property type="match status" value="1"/>
</dbReference>
<dbReference type="GO" id="GO:0005975">
    <property type="term" value="P:carbohydrate metabolic process"/>
    <property type="evidence" value="ECO:0007669"/>
    <property type="project" value="InterPro"/>
</dbReference>
<dbReference type="CDD" id="cd10944">
    <property type="entry name" value="CE4_SmPgdA_like"/>
    <property type="match status" value="1"/>
</dbReference>
<proteinExistence type="predicted"/>
<dbReference type="InterPro" id="IPR013783">
    <property type="entry name" value="Ig-like_fold"/>
</dbReference>
<dbReference type="AlphaFoldDB" id="A0A9D1L465"/>
<comment type="caution">
    <text evidence="2">The sequence shown here is derived from an EMBL/GenBank/DDBJ whole genome shotgun (WGS) entry which is preliminary data.</text>
</comment>
<dbReference type="InterPro" id="IPR050248">
    <property type="entry name" value="Polysacc_deacetylase_ArnD"/>
</dbReference>
<feature type="domain" description="NodB homology" evidence="1">
    <location>
        <begin position="265"/>
        <end position="453"/>
    </location>
</feature>
<evidence type="ECO:0000313" key="3">
    <source>
        <dbReference type="Proteomes" id="UP000824087"/>
    </source>
</evidence>
<organism evidence="2 3">
    <name type="scientific">Candidatus Fimihabitans intestinipullorum</name>
    <dbReference type="NCBI Taxonomy" id="2840820"/>
    <lineage>
        <taxon>Bacteria</taxon>
        <taxon>Bacillati</taxon>
        <taxon>Mycoplasmatota</taxon>
        <taxon>Mycoplasmatota incertae sedis</taxon>
        <taxon>Candidatus Fimihabitans</taxon>
    </lineage>
</organism>
<reference evidence="2" key="2">
    <citation type="journal article" date="2021" name="PeerJ">
        <title>Extensive microbial diversity within the chicken gut microbiome revealed by metagenomics and culture.</title>
        <authorList>
            <person name="Gilroy R."/>
            <person name="Ravi A."/>
            <person name="Getino M."/>
            <person name="Pursley I."/>
            <person name="Horton D.L."/>
            <person name="Alikhan N.F."/>
            <person name="Baker D."/>
            <person name="Gharbi K."/>
            <person name="Hall N."/>
            <person name="Watson M."/>
            <person name="Adriaenssens E.M."/>
            <person name="Foster-Nyarko E."/>
            <person name="Jarju S."/>
            <person name="Secka A."/>
            <person name="Antonio M."/>
            <person name="Oren A."/>
            <person name="Chaudhuri R.R."/>
            <person name="La Ragione R."/>
            <person name="Hildebrand F."/>
            <person name="Pallen M.J."/>
        </authorList>
    </citation>
    <scope>NUCLEOTIDE SEQUENCE</scope>
    <source>
        <strain evidence="2">CHK197-8231</strain>
    </source>
</reference>
<dbReference type="InterPro" id="IPR032179">
    <property type="entry name" value="Cry22Aa_Ig-like"/>
</dbReference>
<dbReference type="PROSITE" id="PS51677">
    <property type="entry name" value="NODB"/>
    <property type="match status" value="1"/>
</dbReference>
<dbReference type="Pfam" id="PF16403">
    <property type="entry name" value="Bact_surface_Ig-like"/>
    <property type="match status" value="2"/>
</dbReference>
<dbReference type="GO" id="GO:0016810">
    <property type="term" value="F:hydrolase activity, acting on carbon-nitrogen (but not peptide) bonds"/>
    <property type="evidence" value="ECO:0007669"/>
    <property type="project" value="InterPro"/>
</dbReference>
<dbReference type="Gene3D" id="3.20.20.370">
    <property type="entry name" value="Glycoside hydrolase/deacetylase"/>
    <property type="match status" value="1"/>
</dbReference>
<dbReference type="Proteomes" id="UP000824087">
    <property type="component" value="Unassembled WGS sequence"/>
</dbReference>
<dbReference type="PANTHER" id="PTHR10587:SF125">
    <property type="entry name" value="POLYSACCHARIDE DEACETYLASE YHEN-RELATED"/>
    <property type="match status" value="1"/>
</dbReference>
<dbReference type="SUPFAM" id="SSF88713">
    <property type="entry name" value="Glycoside hydrolase/deacetylase"/>
    <property type="match status" value="1"/>
</dbReference>
<evidence type="ECO:0000259" key="1">
    <source>
        <dbReference type="PROSITE" id="PS51677"/>
    </source>
</evidence>
<evidence type="ECO:0000313" key="2">
    <source>
        <dbReference type="EMBL" id="HIU22747.1"/>
    </source>
</evidence>
<protein>
    <submittedName>
        <fullName evidence="2">Polysaccharide deacetylase family protein</fullName>
    </submittedName>
</protein>